<dbReference type="HOGENOM" id="CLU_433454_0_0_1"/>
<dbReference type="GeneID" id="19905494"/>
<dbReference type="Proteomes" id="UP000016924">
    <property type="component" value="Unassembled WGS sequence"/>
</dbReference>
<dbReference type="RefSeq" id="XP_007784242.1">
    <property type="nucleotide sequence ID" value="XM_007786052.1"/>
</dbReference>
<proteinExistence type="predicted"/>
<feature type="region of interest" description="Disordered" evidence="1">
    <location>
        <begin position="415"/>
        <end position="434"/>
    </location>
</feature>
<sequence>MEFTTWQDSPGKPQQVPPNSPYTKPNTSSRWVTEHKGCHTTINGVFFHDFAGLAERGDRPILQRPYNCLADKVFELDFGTVLEQSKAHDELQELKAELAKLCDESTNRVRLEKSATGDQHDVVLADISGETSVGTSVGQPEKESSRRRDVIIADAPLRALPVTPLTRLAELVRKLPQCHASVAALQLVEKLVAEEAGREKESIIEQERTKRTNQRVVSLLNQPQIPQHLRRDTFEAKKPGGAFANTLNPTSEPSAVRKAPLLRTQHLDRHFCSPPHYMMVDMKTSLDSELRNSFDPLSSEKTLVNTRCIGDNNTVSFKKGSVVPTILRDWYKQNRELIELAKRSALSSDLPHVAPPSIPKDLWNGMWLPHDARESPGRTNYEAWGALQPSYLYPDLAPIPTPHFLMDEASLIWGPSGQPTADSHPAGPPPQRLLIEPAGKARADSGLTTPQPVTRPEEPLSSPLSTASSEEGEDKRFQRIMSKILARRSPRDHGMRDAYMTGEDDGDAREPLVPENSPASSDGQQPLPGNEAHRGQGGHILDREGPRCVEGGSEGEDDAAPAEARESRLKILAARRKAKMESRRRAGTMRPKANAKGQKAEDDAETVPCRRVGDSKRVSWHDAVGKMSRKL</sequence>
<dbReference type="AlphaFoldDB" id="R7Z403"/>
<evidence type="ECO:0000313" key="3">
    <source>
        <dbReference type="Proteomes" id="UP000016924"/>
    </source>
</evidence>
<keyword evidence="3" id="KW-1185">Reference proteome</keyword>
<protein>
    <submittedName>
        <fullName evidence="2">Uncharacterized protein</fullName>
    </submittedName>
</protein>
<dbReference type="EMBL" id="JH767603">
    <property type="protein sequence ID" value="EON68925.1"/>
    <property type="molecule type" value="Genomic_DNA"/>
</dbReference>
<dbReference type="OrthoDB" id="10377437at2759"/>
<accession>R7Z403</accession>
<feature type="region of interest" description="Disordered" evidence="1">
    <location>
        <begin position="1"/>
        <end position="30"/>
    </location>
</feature>
<name>R7Z403_CONA1</name>
<organism evidence="2 3">
    <name type="scientific">Coniosporium apollinis (strain CBS 100218)</name>
    <name type="common">Rock-inhabiting black yeast</name>
    <dbReference type="NCBI Taxonomy" id="1168221"/>
    <lineage>
        <taxon>Eukaryota</taxon>
        <taxon>Fungi</taxon>
        <taxon>Dikarya</taxon>
        <taxon>Ascomycota</taxon>
        <taxon>Pezizomycotina</taxon>
        <taxon>Dothideomycetes</taxon>
        <taxon>Dothideomycetes incertae sedis</taxon>
        <taxon>Coniosporium</taxon>
    </lineage>
</organism>
<evidence type="ECO:0000256" key="1">
    <source>
        <dbReference type="SAM" id="MobiDB-lite"/>
    </source>
</evidence>
<reference evidence="3" key="1">
    <citation type="submission" date="2012-06" db="EMBL/GenBank/DDBJ databases">
        <title>The genome sequence of Coniosporium apollinis CBS 100218.</title>
        <authorList>
            <consortium name="The Broad Institute Genome Sequencing Platform"/>
            <person name="Cuomo C."/>
            <person name="Gorbushina A."/>
            <person name="Noack S."/>
            <person name="Walker B."/>
            <person name="Young S.K."/>
            <person name="Zeng Q."/>
            <person name="Gargeya S."/>
            <person name="Fitzgerald M."/>
            <person name="Haas B."/>
            <person name="Abouelleil A."/>
            <person name="Alvarado L."/>
            <person name="Arachchi H.M."/>
            <person name="Berlin A.M."/>
            <person name="Chapman S.B."/>
            <person name="Goldberg J."/>
            <person name="Griggs A."/>
            <person name="Gujja S."/>
            <person name="Hansen M."/>
            <person name="Howarth C."/>
            <person name="Imamovic A."/>
            <person name="Larimer J."/>
            <person name="McCowan C."/>
            <person name="Montmayeur A."/>
            <person name="Murphy C."/>
            <person name="Neiman D."/>
            <person name="Pearson M."/>
            <person name="Priest M."/>
            <person name="Roberts A."/>
            <person name="Saif S."/>
            <person name="Shea T."/>
            <person name="Sisk P."/>
            <person name="Sykes S."/>
            <person name="Wortman J."/>
            <person name="Nusbaum C."/>
            <person name="Birren B."/>
        </authorList>
    </citation>
    <scope>NUCLEOTIDE SEQUENCE [LARGE SCALE GENOMIC DNA]</scope>
    <source>
        <strain evidence="3">CBS 100218</strain>
    </source>
</reference>
<evidence type="ECO:0000313" key="2">
    <source>
        <dbReference type="EMBL" id="EON68925.1"/>
    </source>
</evidence>
<feature type="region of interest" description="Disordered" evidence="1">
    <location>
        <begin position="442"/>
        <end position="610"/>
    </location>
</feature>
<feature type="compositionally biased region" description="Polar residues" evidence="1">
    <location>
        <begin position="21"/>
        <end position="30"/>
    </location>
</feature>
<gene>
    <name evidence="2" type="ORF">W97_08183</name>
</gene>